<organism evidence="3 4">
    <name type="scientific">Candidatus Hakubella thermalkaliphila</name>
    <dbReference type="NCBI Taxonomy" id="2754717"/>
    <lineage>
        <taxon>Bacteria</taxon>
        <taxon>Bacillati</taxon>
        <taxon>Actinomycetota</taxon>
        <taxon>Actinomycetota incertae sedis</taxon>
        <taxon>Candidatus Hakubellales</taxon>
        <taxon>Candidatus Hakubellaceae</taxon>
        <taxon>Candidatus Hakubella</taxon>
    </lineage>
</organism>
<sequence length="145" mass="16947">MTRRCIMVFIYQWEKSEPKYLLLKRNQKLGGYWQPVTGFIEESEKNREAALREIGEETGLESYVRLIDINHVFYFEMHGIPYSVSVLAMEVVDPPAISISSEHTDHQWLPYQEARRTLYWDNNVAILDKLNNQLGPAALRADKTD</sequence>
<dbReference type="RefSeq" id="WP_219853545.1">
    <property type="nucleotide sequence ID" value="NZ_BLRU01000140.1"/>
</dbReference>
<dbReference type="AlphaFoldDB" id="A0A6V8NK59"/>
<feature type="domain" description="Nudix hydrolase" evidence="2">
    <location>
        <begin position="1"/>
        <end position="132"/>
    </location>
</feature>
<evidence type="ECO:0000256" key="1">
    <source>
        <dbReference type="ARBA" id="ARBA00022801"/>
    </source>
</evidence>
<dbReference type="PANTHER" id="PTHR21340:SF0">
    <property type="entry name" value="BIS(5'-NUCLEOSYL)-TETRAPHOSPHATASE [ASYMMETRICAL]"/>
    <property type="match status" value="1"/>
</dbReference>
<evidence type="ECO:0000313" key="4">
    <source>
        <dbReference type="Proteomes" id="UP000574717"/>
    </source>
</evidence>
<evidence type="ECO:0000259" key="2">
    <source>
        <dbReference type="PROSITE" id="PS51462"/>
    </source>
</evidence>
<proteinExistence type="predicted"/>
<gene>
    <name evidence="3" type="ORF">HKBW3S03_01288</name>
</gene>
<dbReference type="SUPFAM" id="SSF55811">
    <property type="entry name" value="Nudix"/>
    <property type="match status" value="1"/>
</dbReference>
<dbReference type="InterPro" id="IPR000086">
    <property type="entry name" value="NUDIX_hydrolase_dom"/>
</dbReference>
<dbReference type="Pfam" id="PF00293">
    <property type="entry name" value="NUDIX"/>
    <property type="match status" value="1"/>
</dbReference>
<dbReference type="PROSITE" id="PS00893">
    <property type="entry name" value="NUDIX_BOX"/>
    <property type="match status" value="1"/>
</dbReference>
<dbReference type="InterPro" id="IPR020084">
    <property type="entry name" value="NUDIX_hydrolase_CS"/>
</dbReference>
<dbReference type="Proteomes" id="UP000574717">
    <property type="component" value="Unassembled WGS sequence"/>
</dbReference>
<keyword evidence="1" id="KW-0378">Hydrolase</keyword>
<comment type="caution">
    <text evidence="3">The sequence shown here is derived from an EMBL/GenBank/DDBJ whole genome shotgun (WGS) entry which is preliminary data.</text>
</comment>
<protein>
    <submittedName>
        <fullName evidence="3">Dihydroneopterin triphosphate diphosphatase</fullName>
    </submittedName>
</protein>
<accession>A0A6V8NK59</accession>
<dbReference type="GO" id="GO:0006754">
    <property type="term" value="P:ATP biosynthetic process"/>
    <property type="evidence" value="ECO:0007669"/>
    <property type="project" value="TreeGrafter"/>
</dbReference>
<reference evidence="3 4" key="1">
    <citation type="journal article" date="2020" name="Front. Microbiol.">
        <title>Single-cell genomics of novel Actinobacteria with the Wood-Ljungdahl pathway discovered in a serpentinizing system.</title>
        <authorList>
            <person name="Merino N."/>
            <person name="Kawai M."/>
            <person name="Boyd E.S."/>
            <person name="Colman D.R."/>
            <person name="McGlynn S.E."/>
            <person name="Nealson K.H."/>
            <person name="Kurokawa K."/>
            <person name="Hongoh Y."/>
        </authorList>
    </citation>
    <scope>NUCLEOTIDE SEQUENCE [LARGE SCALE GENOMIC DNA]</scope>
    <source>
        <strain evidence="3 4">S03</strain>
    </source>
</reference>
<dbReference type="PROSITE" id="PS51462">
    <property type="entry name" value="NUDIX"/>
    <property type="match status" value="1"/>
</dbReference>
<evidence type="ECO:0000313" key="3">
    <source>
        <dbReference type="EMBL" id="GFP19784.1"/>
    </source>
</evidence>
<dbReference type="CDD" id="cd04664">
    <property type="entry name" value="NUDIX_DHNTPase_like"/>
    <property type="match status" value="1"/>
</dbReference>
<dbReference type="Gene3D" id="3.90.79.10">
    <property type="entry name" value="Nucleoside Triphosphate Pyrophosphohydrolase"/>
    <property type="match status" value="1"/>
</dbReference>
<name>A0A6V8NK59_9ACTN</name>
<dbReference type="EMBL" id="BLRU01000140">
    <property type="protein sequence ID" value="GFP19784.1"/>
    <property type="molecule type" value="Genomic_DNA"/>
</dbReference>
<dbReference type="PANTHER" id="PTHR21340">
    <property type="entry name" value="DIADENOSINE 5,5-P1,P4-TETRAPHOSPHATE PYROPHOSPHOHYDROLASE MUTT"/>
    <property type="match status" value="1"/>
</dbReference>
<dbReference type="GO" id="GO:0004081">
    <property type="term" value="F:bis(5'-nucleosyl)-tetraphosphatase (asymmetrical) activity"/>
    <property type="evidence" value="ECO:0007669"/>
    <property type="project" value="TreeGrafter"/>
</dbReference>
<dbReference type="InterPro" id="IPR051325">
    <property type="entry name" value="Nudix_hydrolase_domain"/>
</dbReference>
<dbReference type="GO" id="GO:0006167">
    <property type="term" value="P:AMP biosynthetic process"/>
    <property type="evidence" value="ECO:0007669"/>
    <property type="project" value="TreeGrafter"/>
</dbReference>
<dbReference type="InterPro" id="IPR015797">
    <property type="entry name" value="NUDIX_hydrolase-like_dom_sf"/>
</dbReference>